<feature type="compositionally biased region" description="Basic and acidic residues" evidence="1">
    <location>
        <begin position="18"/>
        <end position="29"/>
    </location>
</feature>
<feature type="compositionally biased region" description="Basic and acidic residues" evidence="1">
    <location>
        <begin position="338"/>
        <end position="351"/>
    </location>
</feature>
<evidence type="ECO:0000313" key="3">
    <source>
        <dbReference type="Proteomes" id="UP000694720"/>
    </source>
</evidence>
<name>A0A8D0ZI10_PIG</name>
<evidence type="ECO:0000313" key="2">
    <source>
        <dbReference type="Ensembl" id="ENSSSCP00035017030.1"/>
    </source>
</evidence>
<dbReference type="Proteomes" id="UP000694720">
    <property type="component" value="Unplaced"/>
</dbReference>
<protein>
    <submittedName>
        <fullName evidence="2">Uncharacterized protein</fullName>
    </submittedName>
</protein>
<dbReference type="AlphaFoldDB" id="A0A8D0ZI10"/>
<reference evidence="2" key="1">
    <citation type="submission" date="2025-08" db="UniProtKB">
        <authorList>
            <consortium name="Ensembl"/>
        </authorList>
    </citation>
    <scope>IDENTIFICATION</scope>
</reference>
<feature type="region of interest" description="Disordered" evidence="1">
    <location>
        <begin position="307"/>
        <end position="355"/>
    </location>
</feature>
<feature type="region of interest" description="Disordered" evidence="1">
    <location>
        <begin position="377"/>
        <end position="404"/>
    </location>
</feature>
<feature type="region of interest" description="Disordered" evidence="1">
    <location>
        <begin position="1"/>
        <end position="59"/>
    </location>
</feature>
<feature type="region of interest" description="Disordered" evidence="1">
    <location>
        <begin position="264"/>
        <end position="284"/>
    </location>
</feature>
<accession>A0A8D0ZI10</accession>
<feature type="compositionally biased region" description="Basic residues" evidence="1">
    <location>
        <begin position="112"/>
        <end position="122"/>
    </location>
</feature>
<feature type="region of interest" description="Disordered" evidence="1">
    <location>
        <begin position="74"/>
        <end position="184"/>
    </location>
</feature>
<feature type="compositionally biased region" description="Basic and acidic residues" evidence="1">
    <location>
        <begin position="264"/>
        <end position="278"/>
    </location>
</feature>
<proteinExistence type="predicted"/>
<organism evidence="2 3">
    <name type="scientific">Sus scrofa</name>
    <name type="common">Pig</name>
    <dbReference type="NCBI Taxonomy" id="9823"/>
    <lineage>
        <taxon>Eukaryota</taxon>
        <taxon>Metazoa</taxon>
        <taxon>Chordata</taxon>
        <taxon>Craniata</taxon>
        <taxon>Vertebrata</taxon>
        <taxon>Euteleostomi</taxon>
        <taxon>Mammalia</taxon>
        <taxon>Eutheria</taxon>
        <taxon>Laurasiatheria</taxon>
        <taxon>Artiodactyla</taxon>
        <taxon>Suina</taxon>
        <taxon>Suidae</taxon>
        <taxon>Sus</taxon>
    </lineage>
</organism>
<feature type="compositionally biased region" description="Gly residues" evidence="1">
    <location>
        <begin position="49"/>
        <end position="59"/>
    </location>
</feature>
<dbReference type="Ensembl" id="ENSSSCT00035042584.1">
    <property type="protein sequence ID" value="ENSSSCP00035017030.1"/>
    <property type="gene ID" value="ENSSSCG00035032149.1"/>
</dbReference>
<sequence length="409" mass="43136">PESRAKVSSLRWFQNTGRAKEAGKWEQPRSHVTRAPTHPGRRGWAGSAGAWGQGVGSGAGSRVCCLVRRREDRRGHPALPAPGSLHFPSRRGRGQRRSGGWGASRDPCPAARGKRGTPRHPLRWGQGHPGQAGSVPGARPLPARPPAGPVSTPGTERTRAVPGPAPARGRPRPPAPRLRPRPGTFDHVAVDGGTELLARALVEVLSVDDPHLLQEGGLAALARTQQQDLHEPLHVGLLPRQAFVDLFGLALLLGLAARQHAAGEAHGQHGPRRQEVRHLAAAAAAAASAGPSGSLHLLLGRRAAPAPRLEGGERSGDPSAPGEGGNQRTDSQGGPGEPGREGGREGGRAWEGRWPGGRARARCLRGRARTPRRLLRPVRWAGESRSTVNSRPPSGARGEGLKGWGLVFM</sequence>
<evidence type="ECO:0000256" key="1">
    <source>
        <dbReference type="SAM" id="MobiDB-lite"/>
    </source>
</evidence>